<dbReference type="AlphaFoldDB" id="A0A290MW03"/>
<organism evidence="2 3">
    <name type="scientific">Caulobacter vibrioides</name>
    <name type="common">Caulobacter crescentus</name>
    <dbReference type="NCBI Taxonomy" id="155892"/>
    <lineage>
        <taxon>Bacteria</taxon>
        <taxon>Pseudomonadati</taxon>
        <taxon>Pseudomonadota</taxon>
        <taxon>Alphaproteobacteria</taxon>
        <taxon>Caulobacterales</taxon>
        <taxon>Caulobacteraceae</taxon>
        <taxon>Caulobacter</taxon>
    </lineage>
</organism>
<feature type="signal peptide" evidence="1">
    <location>
        <begin position="1"/>
        <end position="22"/>
    </location>
</feature>
<dbReference type="Proteomes" id="UP000217311">
    <property type="component" value="Chromosome"/>
</dbReference>
<name>A0A290MW03_CAUVI</name>
<dbReference type="EMBL" id="CP023315">
    <property type="protein sequence ID" value="ATC34072.1"/>
    <property type="molecule type" value="Genomic_DNA"/>
</dbReference>
<keyword evidence="1" id="KW-0732">Signal</keyword>
<evidence type="ECO:0000313" key="3">
    <source>
        <dbReference type="Proteomes" id="UP000217311"/>
    </source>
</evidence>
<reference evidence="3" key="1">
    <citation type="submission" date="2017-09" db="EMBL/GenBank/DDBJ databases">
        <title>Genome evolution observed in wild isolates of Caulobacter crescentus.</title>
        <authorList>
            <person name="Ely B."/>
            <person name="Wilson K."/>
            <person name="Scott D."/>
        </authorList>
    </citation>
    <scope>NUCLEOTIDE SEQUENCE [LARGE SCALE GENOMIC DNA]</scope>
    <source>
        <strain evidence="3">CB13b1a</strain>
    </source>
</reference>
<feature type="chain" id="PRO_5013171661" description="TonB C-terminal domain-containing protein" evidence="1">
    <location>
        <begin position="23"/>
        <end position="272"/>
    </location>
</feature>
<accession>A0A290MW03</accession>
<evidence type="ECO:0000313" key="2">
    <source>
        <dbReference type="EMBL" id="ATC34072.1"/>
    </source>
</evidence>
<dbReference type="RefSeq" id="WP_096053422.1">
    <property type="nucleotide sequence ID" value="NZ_CP023315.3"/>
</dbReference>
<proteinExistence type="predicted"/>
<evidence type="ECO:0000256" key="1">
    <source>
        <dbReference type="SAM" id="SignalP"/>
    </source>
</evidence>
<evidence type="ECO:0008006" key="4">
    <source>
        <dbReference type="Google" id="ProtNLM"/>
    </source>
</evidence>
<gene>
    <name evidence="2" type="ORF">CA606_18005</name>
</gene>
<protein>
    <recommendedName>
        <fullName evidence="4">TonB C-terminal domain-containing protein</fullName>
    </recommendedName>
</protein>
<sequence length="272" mass="28671">MLRTTGLALVILLAGGSASANAQALHELQSPQDITWRSKPTAQDMANFYPAKAQRAEQAGWAVLECRTATTGEMKNCQLLGEGPVGFDFGAAGLRLSSKFKIDASKTDPTLLESGVVTIPIFMVTPTGAPPPPRDYLAGQPAALVTIALNKAKGDFPCPSAAAPDRQCRSHALKWRKSPSLAEGAAQVRAANATSGRSSLQCRIQVDYHLTSCGTAEADPQRKAAMLALSATLIAPEKADDETPTSGNIVVIDFNWAALRNAVETSVFAKLP</sequence>